<comment type="caution">
    <text evidence="1">The sequence shown here is derived from an EMBL/GenBank/DDBJ whole genome shotgun (WGS) entry which is preliminary data.</text>
</comment>
<evidence type="ECO:0000313" key="1">
    <source>
        <dbReference type="EMBL" id="OBX36978.1"/>
    </source>
</evidence>
<evidence type="ECO:0000313" key="2">
    <source>
        <dbReference type="Proteomes" id="UP000092504"/>
    </source>
</evidence>
<dbReference type="Proteomes" id="UP000092504">
    <property type="component" value="Unassembled WGS sequence"/>
</dbReference>
<organism evidence="1 2">
    <name type="scientific">Halomonas elongata</name>
    <dbReference type="NCBI Taxonomy" id="2746"/>
    <lineage>
        <taxon>Bacteria</taxon>
        <taxon>Pseudomonadati</taxon>
        <taxon>Pseudomonadota</taxon>
        <taxon>Gammaproteobacteria</taxon>
        <taxon>Oceanospirillales</taxon>
        <taxon>Halomonadaceae</taxon>
        <taxon>Halomonas</taxon>
    </lineage>
</organism>
<sequence>MATTRIADIYEPTVFNQGVDEASTAANAFYASSVMQRDGQLDEFASGAGSVVELPYYKPLADVEPNYSSDDPTQHSQPEKMTGGLQIARKAFMNQSWSAMDLARELALKDPLDGVTQKIGVYWATQIQRRTIQSMMGVLADNQANDGGDMVYSVATDETGEPTASEKISGEAVLAAKQTMGDAAGKLSGIAMHSVLKTSLQAQNLIEYERDPETGLLYPMYLGYRVIEDDGMPAVQGTNRLTYTVALFGQGAFLWGYGEPENASAIDRDESSGNGGGQEVIYTRRQDIIHPVGFQFTGSSVAAQSASLAELANAANWDRSYERKNIPLAFLQVNG</sequence>
<dbReference type="RefSeq" id="WP_065240767.1">
    <property type="nucleotide sequence ID" value="NZ_JANIAS020000002.1"/>
</dbReference>
<accession>A0A1B8P412</accession>
<reference evidence="1 2" key="1">
    <citation type="submission" date="2016-06" db="EMBL/GenBank/DDBJ databases">
        <title>Genome sequence of halotolerant plant growth promoting strain of Halomonas elongata HEK1 isolated from salterns of Rann of Kutch, Gujarat, India.</title>
        <authorList>
            <person name="Gaba S."/>
            <person name="Singh R.N."/>
            <person name="Abrol S."/>
            <person name="Kaushik R."/>
            <person name="Saxena A.K."/>
        </authorList>
    </citation>
    <scope>NUCLEOTIDE SEQUENCE [LARGE SCALE GENOMIC DNA]</scope>
    <source>
        <strain evidence="1 2">HEK1</strain>
    </source>
</reference>
<dbReference type="EMBL" id="MAJD01000001">
    <property type="protein sequence ID" value="OBX36978.1"/>
    <property type="molecule type" value="Genomic_DNA"/>
</dbReference>
<dbReference type="AlphaFoldDB" id="A0A1B8P412"/>
<protein>
    <submittedName>
        <fullName evidence="1">Uncharacterized protein</fullName>
    </submittedName>
</protein>
<proteinExistence type="predicted"/>
<gene>
    <name evidence="1" type="ORF">A8U91_01326</name>
</gene>
<name>A0A1B8P412_HALEL</name>